<name>A0ABW2YU48_9SPHI</name>
<dbReference type="Proteomes" id="UP001596958">
    <property type="component" value="Unassembled WGS sequence"/>
</dbReference>
<comment type="caution">
    <text evidence="6">The sequence shown here is derived from an EMBL/GenBank/DDBJ whole genome shotgun (WGS) entry which is preliminary data.</text>
</comment>
<dbReference type="SUPFAM" id="SSF49482">
    <property type="entry name" value="Aromatic compound dioxygenase"/>
    <property type="match status" value="1"/>
</dbReference>
<dbReference type="RefSeq" id="WP_377097440.1">
    <property type="nucleotide sequence ID" value="NZ_JBHTHU010000001.1"/>
</dbReference>
<feature type="chain" id="PRO_5045536216" evidence="4">
    <location>
        <begin position="19"/>
        <end position="345"/>
    </location>
</feature>
<proteinExistence type="inferred from homology"/>
<reference evidence="7" key="1">
    <citation type="journal article" date="2019" name="Int. J. Syst. Evol. Microbiol.">
        <title>The Global Catalogue of Microorganisms (GCM) 10K type strain sequencing project: providing services to taxonomists for standard genome sequencing and annotation.</title>
        <authorList>
            <consortium name="The Broad Institute Genomics Platform"/>
            <consortium name="The Broad Institute Genome Sequencing Center for Infectious Disease"/>
            <person name="Wu L."/>
            <person name="Ma J."/>
        </authorList>
    </citation>
    <scope>NUCLEOTIDE SEQUENCE [LARGE SCALE GENOMIC DNA]</scope>
    <source>
        <strain evidence="7">CCUG 63418</strain>
    </source>
</reference>
<organism evidence="6 7">
    <name type="scientific">Mucilaginibacter calamicampi</name>
    <dbReference type="NCBI Taxonomy" id="1302352"/>
    <lineage>
        <taxon>Bacteria</taxon>
        <taxon>Pseudomonadati</taxon>
        <taxon>Bacteroidota</taxon>
        <taxon>Sphingobacteriia</taxon>
        <taxon>Sphingobacteriales</taxon>
        <taxon>Sphingobacteriaceae</taxon>
        <taxon>Mucilaginibacter</taxon>
    </lineage>
</organism>
<sequence>MRIIFTLVLFAWSFTAHAQLKGGPCEGCEAVFEYGNKKLKAADTLPDYNLPGPKLKMTGIIYQHDGRTPAAGVILYIYHTNQAGLYVANTNETGWGKRHGTLRAWIKTGPDGRYTFYTLKPGTYPSRSEPAHIHATVLEPNGNYYYIEEWHFKGDPLLVKLRDRKLYGGEGVLNIQNGAVTRNIILGLNVPDYGIDTAHSFIYWKGTKLGGTGSHEGSLKISSGYMAPGGSFRIPLSTLQITDVPAHEPIPRANLTRHLKEEFEATQYPYITFTISAMTKTHVSGRLTVMQTTRPVTIPYRKTSGGYEAIFNLSRKAWGIGKKAGWLEDKLVDDSIRFRISLIDR</sequence>
<gene>
    <name evidence="6" type="ORF">ACFQZS_03780</name>
</gene>
<evidence type="ECO:0000256" key="4">
    <source>
        <dbReference type="SAM" id="SignalP"/>
    </source>
</evidence>
<evidence type="ECO:0000256" key="1">
    <source>
        <dbReference type="ARBA" id="ARBA00007825"/>
    </source>
</evidence>
<evidence type="ECO:0000259" key="5">
    <source>
        <dbReference type="SMART" id="SM00867"/>
    </source>
</evidence>
<protein>
    <submittedName>
        <fullName evidence="6">YceI family protein</fullName>
    </submittedName>
</protein>
<keyword evidence="7" id="KW-1185">Reference proteome</keyword>
<dbReference type="InterPro" id="IPR050770">
    <property type="entry name" value="Intradiol_RC_Dioxygenase"/>
</dbReference>
<evidence type="ECO:0000256" key="3">
    <source>
        <dbReference type="ARBA" id="ARBA00023002"/>
    </source>
</evidence>
<evidence type="ECO:0000256" key="2">
    <source>
        <dbReference type="ARBA" id="ARBA00022964"/>
    </source>
</evidence>
<feature type="domain" description="Lipid/polyisoprenoid-binding YceI-like" evidence="5">
    <location>
        <begin position="192"/>
        <end position="343"/>
    </location>
</feature>
<dbReference type="SMART" id="SM00867">
    <property type="entry name" value="YceI"/>
    <property type="match status" value="1"/>
</dbReference>
<dbReference type="Pfam" id="PF04264">
    <property type="entry name" value="YceI"/>
    <property type="match status" value="1"/>
</dbReference>
<dbReference type="Pfam" id="PF00775">
    <property type="entry name" value="Dioxygenase_C"/>
    <property type="match status" value="1"/>
</dbReference>
<dbReference type="SUPFAM" id="SSF101874">
    <property type="entry name" value="YceI-like"/>
    <property type="match status" value="1"/>
</dbReference>
<dbReference type="InterPro" id="IPR036761">
    <property type="entry name" value="TTHA0802/YceI-like_sf"/>
</dbReference>
<dbReference type="PANTHER" id="PTHR33711">
    <property type="entry name" value="DIOXYGENASE, PUTATIVE (AFU_ORTHOLOGUE AFUA_2G02910)-RELATED"/>
    <property type="match status" value="1"/>
</dbReference>
<dbReference type="InterPro" id="IPR015889">
    <property type="entry name" value="Intradiol_dOase_core"/>
</dbReference>
<dbReference type="InterPro" id="IPR000627">
    <property type="entry name" value="Intradiol_dOase_C"/>
</dbReference>
<keyword evidence="4" id="KW-0732">Signal</keyword>
<accession>A0ABW2YU48</accession>
<dbReference type="PANTHER" id="PTHR33711:SF10">
    <property type="entry name" value="INTRADIOL RING-CLEAVAGE DIOXYGENASES DOMAIN-CONTAINING PROTEIN"/>
    <property type="match status" value="1"/>
</dbReference>
<dbReference type="Gene3D" id="2.40.128.110">
    <property type="entry name" value="Lipid/polyisoprenoid-binding, YceI-like"/>
    <property type="match status" value="1"/>
</dbReference>
<keyword evidence="3" id="KW-0560">Oxidoreductase</keyword>
<dbReference type="InterPro" id="IPR007372">
    <property type="entry name" value="Lipid/polyisoprenoid-bd_YceI"/>
</dbReference>
<evidence type="ECO:0000313" key="6">
    <source>
        <dbReference type="EMBL" id="MFD0749248.1"/>
    </source>
</evidence>
<comment type="similarity">
    <text evidence="1">Belongs to the intradiol ring-cleavage dioxygenase family.</text>
</comment>
<dbReference type="EMBL" id="JBHTHU010000001">
    <property type="protein sequence ID" value="MFD0749248.1"/>
    <property type="molecule type" value="Genomic_DNA"/>
</dbReference>
<feature type="signal peptide" evidence="4">
    <location>
        <begin position="1"/>
        <end position="18"/>
    </location>
</feature>
<evidence type="ECO:0000313" key="7">
    <source>
        <dbReference type="Proteomes" id="UP001596958"/>
    </source>
</evidence>
<keyword evidence="2" id="KW-0223">Dioxygenase</keyword>
<dbReference type="Gene3D" id="2.60.130.10">
    <property type="entry name" value="Aromatic compound dioxygenase"/>
    <property type="match status" value="1"/>
</dbReference>